<name>A0ACB8HLP8_9BRYO</name>
<proteinExistence type="predicted"/>
<comment type="caution">
    <text evidence="1">The sequence shown here is derived from an EMBL/GenBank/DDBJ whole genome shotgun (WGS) entry which is preliminary data.</text>
</comment>
<sequence length="930" mass="100870">MMERITCLQSIFSRKNKVKVAAADRVGTFKFGVEESSEKTTTRFEESHAFHEEEASPLPPTLQTEMTTTHDDMSGGPRAPLLITVPSMGDWGKDGGTACFWSDVNEDLEAAAAEAKQKRTSVIMSEFDDFNFPTALIVEEEDNGMLETTFPHCAVVHVSDTGVEVAYEGGDEHDEELAAGALDVKEECESDPSSSEGVVEVVTEDTALGGGHILVNADSTRYYETHSNGDAEGFSGGCGDNRHFSDGDEICVEIGNDYVSDPGVYNCKDDLEMASSPYFDLGSKSGHQSEDLLVVEMQSECLLSDLECGSQHVTSTMTGHQVMSVSCGSGSSAAEVGGTRNMSPGVVVAALKAIHISTSHSEKALRDAKDRILEMRFSEEEGKQQQHRPWWKVFLFTHRNIHRRLPLGLPLSNGFGGYGSEVDYCSDNRPHPMFLQEQPFRDETFVGDGKAVKMMNMEGECVVNMSTSNFDAVAAELPVATSSSSLMAIAAAMDTAGDRKVYIPQKADLSRVEEWVNSIDFASHLPVDKDIENDDGQTSREPSSPTAPALTFFSTRAQSSSGHQMNVDGDGSLMGGDAEMAALIARSVNPLSTVAYFSGVGLRIIPPLALYNSLKTLNLSANHILRMMPGLLPRSLHSLDLSRNKIVIIEGLRELSRLRVLNLSHNRISRIGHGLAGCSSLRELHLAGNKISEIEGLHRLLKLSLLDLSFNKLTTTKAISQLAANYNSLQALNLLGNPLHSNLGEEPLRKLVTGLAPNILYLNKQATKAISARDAAVDSVARAALGTPSYHHHTPRGSKGSRGGLGVLPVASASSQGKFRNGEKGGHSLNMVGGGYPRTGMTKETTHKQQYHQNPHHHHHHHQRQHHSGTKALQSLRSSQLHPLAVVDSRHTNGDAKWTVLAAPQNGMNRIRSDGSLYEHGLRTVDSPFA</sequence>
<dbReference type="EMBL" id="CM038913">
    <property type="protein sequence ID" value="KAH9556695.1"/>
    <property type="molecule type" value="Genomic_DNA"/>
</dbReference>
<evidence type="ECO:0000313" key="1">
    <source>
        <dbReference type="EMBL" id="KAH9556695.1"/>
    </source>
</evidence>
<dbReference type="Proteomes" id="UP000828922">
    <property type="component" value="Linkage Group LG07"/>
</dbReference>
<protein>
    <submittedName>
        <fullName evidence="1">Uncharacterized protein</fullName>
    </submittedName>
</protein>
<accession>A0ACB8HLP8</accession>
<evidence type="ECO:0000313" key="2">
    <source>
        <dbReference type="Proteomes" id="UP000828922"/>
    </source>
</evidence>
<organism evidence="1 2">
    <name type="scientific">Sphagnum magellanicum</name>
    <dbReference type="NCBI Taxonomy" id="128215"/>
    <lineage>
        <taxon>Eukaryota</taxon>
        <taxon>Viridiplantae</taxon>
        <taxon>Streptophyta</taxon>
        <taxon>Embryophyta</taxon>
        <taxon>Bryophyta</taxon>
        <taxon>Sphagnophytina</taxon>
        <taxon>Sphagnopsida</taxon>
        <taxon>Sphagnales</taxon>
        <taxon>Sphagnaceae</taxon>
        <taxon>Sphagnum</taxon>
    </lineage>
</organism>
<reference evidence="2" key="1">
    <citation type="journal article" date="2022" name="New Phytol.">
        <title>Phylogenomic structure and speciation in an emerging model: the Sphagnum magellanicum complex (Bryophyta).</title>
        <authorList>
            <person name="Shaw A.J."/>
            <person name="Piatkowski B."/>
            <person name="Duffy A.M."/>
            <person name="Aguero B."/>
            <person name="Imwattana K."/>
            <person name="Nieto-Lugilde M."/>
            <person name="Healey A."/>
            <person name="Weston D.J."/>
            <person name="Patel M.N."/>
            <person name="Schmutz J."/>
            <person name="Grimwood J."/>
            <person name="Yavitt J.B."/>
            <person name="Hassel K."/>
            <person name="Stenoien H.K."/>
            <person name="Flatberg K.I."/>
            <person name="Bickford C.P."/>
            <person name="Hicks K.A."/>
        </authorList>
    </citation>
    <scope>NUCLEOTIDE SEQUENCE [LARGE SCALE GENOMIC DNA]</scope>
</reference>
<keyword evidence="2" id="KW-1185">Reference proteome</keyword>
<gene>
    <name evidence="1" type="ORF">CY35_07G043800</name>
</gene>